<evidence type="ECO:0000256" key="1">
    <source>
        <dbReference type="ARBA" id="ARBA00023015"/>
    </source>
</evidence>
<dbReference type="PROSITE" id="PS50949">
    <property type="entry name" value="HTH_GNTR"/>
    <property type="match status" value="1"/>
</dbReference>
<dbReference type="InterPro" id="IPR036390">
    <property type="entry name" value="WH_DNA-bd_sf"/>
</dbReference>
<sequence>MLPFTVEIKPGLPIAEQVIHAVKKAVLTGQLKAGDPFVSVRQLSTALRINPNTAHKIVGALKAEGVLITTPAVGTTVGTPPAGSRADKAAVLGPDLEHLVVEARRLGLKLTDVQKALLTHWERLGGDASA</sequence>
<feature type="domain" description="HTH gntR-type" evidence="4">
    <location>
        <begin position="12"/>
        <end position="80"/>
    </location>
</feature>
<organism evidence="5 6">
    <name type="scientific">Synoicihabitans lomoniglobus</name>
    <dbReference type="NCBI Taxonomy" id="2909285"/>
    <lineage>
        <taxon>Bacteria</taxon>
        <taxon>Pseudomonadati</taxon>
        <taxon>Verrucomicrobiota</taxon>
        <taxon>Opitutia</taxon>
        <taxon>Opitutales</taxon>
        <taxon>Opitutaceae</taxon>
        <taxon>Synoicihabitans</taxon>
    </lineage>
</organism>
<dbReference type="EMBL" id="CP119075">
    <property type="protein sequence ID" value="WED64807.1"/>
    <property type="molecule type" value="Genomic_DNA"/>
</dbReference>
<dbReference type="AlphaFoldDB" id="A0AAF0A183"/>
<dbReference type="GO" id="GO:0003700">
    <property type="term" value="F:DNA-binding transcription factor activity"/>
    <property type="evidence" value="ECO:0007669"/>
    <property type="project" value="InterPro"/>
</dbReference>
<protein>
    <submittedName>
        <fullName evidence="5">GntR family transcriptional regulator</fullName>
    </submittedName>
</protein>
<dbReference type="Gene3D" id="1.10.10.10">
    <property type="entry name" value="Winged helix-like DNA-binding domain superfamily/Winged helix DNA-binding domain"/>
    <property type="match status" value="1"/>
</dbReference>
<dbReference type="InterPro" id="IPR000524">
    <property type="entry name" value="Tscrpt_reg_HTH_GntR"/>
</dbReference>
<dbReference type="RefSeq" id="WP_330931930.1">
    <property type="nucleotide sequence ID" value="NZ_CP119075.1"/>
</dbReference>
<reference evidence="5" key="1">
    <citation type="submission" date="2023-03" db="EMBL/GenBank/DDBJ databases">
        <title>Lomoglobus Profundus gen. nov., sp. nov., a novel member of the phylum Verrucomicrobia, isolated from deep-marine sediment of South China Sea.</title>
        <authorList>
            <person name="Ahmad T."/>
            <person name="Ishaq S.E."/>
            <person name="Wang F."/>
        </authorList>
    </citation>
    <scope>NUCLEOTIDE SEQUENCE</scope>
    <source>
        <strain evidence="5">LMO-M01</strain>
    </source>
</reference>
<evidence type="ECO:0000256" key="3">
    <source>
        <dbReference type="ARBA" id="ARBA00023163"/>
    </source>
</evidence>
<evidence type="ECO:0000259" key="4">
    <source>
        <dbReference type="PROSITE" id="PS50949"/>
    </source>
</evidence>
<keyword evidence="3" id="KW-0804">Transcription</keyword>
<evidence type="ECO:0000313" key="5">
    <source>
        <dbReference type="EMBL" id="WED64807.1"/>
    </source>
</evidence>
<keyword evidence="1" id="KW-0805">Transcription regulation</keyword>
<evidence type="ECO:0000256" key="2">
    <source>
        <dbReference type="ARBA" id="ARBA00023125"/>
    </source>
</evidence>
<dbReference type="PANTHER" id="PTHR38445:SF7">
    <property type="entry name" value="GNTR-FAMILY TRANSCRIPTIONAL REGULATOR"/>
    <property type="match status" value="1"/>
</dbReference>
<dbReference type="InterPro" id="IPR036388">
    <property type="entry name" value="WH-like_DNA-bd_sf"/>
</dbReference>
<name>A0AAF0A183_9BACT</name>
<dbReference type="GO" id="GO:0003677">
    <property type="term" value="F:DNA binding"/>
    <property type="evidence" value="ECO:0007669"/>
    <property type="project" value="UniProtKB-KW"/>
</dbReference>
<gene>
    <name evidence="5" type="ORF">PXH66_20880</name>
</gene>
<dbReference type="KEGG" id="slom:PXH66_20880"/>
<dbReference type="Pfam" id="PF00392">
    <property type="entry name" value="GntR"/>
    <property type="match status" value="1"/>
</dbReference>
<evidence type="ECO:0000313" key="6">
    <source>
        <dbReference type="Proteomes" id="UP001218638"/>
    </source>
</evidence>
<dbReference type="SUPFAM" id="SSF46785">
    <property type="entry name" value="Winged helix' DNA-binding domain"/>
    <property type="match status" value="1"/>
</dbReference>
<keyword evidence="6" id="KW-1185">Reference proteome</keyword>
<proteinExistence type="predicted"/>
<dbReference type="PANTHER" id="PTHR38445">
    <property type="entry name" value="HTH-TYPE TRANSCRIPTIONAL REPRESSOR YTRA"/>
    <property type="match status" value="1"/>
</dbReference>
<dbReference type="Proteomes" id="UP001218638">
    <property type="component" value="Chromosome"/>
</dbReference>
<accession>A0AAF0A183</accession>
<keyword evidence="2" id="KW-0238">DNA-binding</keyword>